<evidence type="ECO:0000256" key="1">
    <source>
        <dbReference type="ARBA" id="ARBA00004479"/>
    </source>
</evidence>
<comment type="subcellular location">
    <subcellularLocation>
        <location evidence="1">Membrane</location>
        <topology evidence="1">Single-pass type I membrane protein</topology>
    </subcellularLocation>
</comment>
<evidence type="ECO:0000313" key="9">
    <source>
        <dbReference type="Proteomes" id="UP000237000"/>
    </source>
</evidence>
<keyword evidence="2" id="KW-0812">Transmembrane</keyword>
<evidence type="ECO:0000256" key="7">
    <source>
        <dbReference type="ARBA" id="ARBA00023180"/>
    </source>
</evidence>
<evidence type="ECO:0000256" key="6">
    <source>
        <dbReference type="ARBA" id="ARBA00023170"/>
    </source>
</evidence>
<dbReference type="PANTHER" id="PTHR48061">
    <property type="entry name" value="LEUCINE-RICH REPEAT RECEPTOR PROTEIN KINASE EMS1-LIKE-RELATED"/>
    <property type="match status" value="1"/>
</dbReference>
<reference evidence="9" key="1">
    <citation type="submission" date="2016-06" db="EMBL/GenBank/DDBJ databases">
        <title>Parallel loss of symbiosis genes in relatives of nitrogen-fixing non-legume Parasponia.</title>
        <authorList>
            <person name="Van Velzen R."/>
            <person name="Holmer R."/>
            <person name="Bu F."/>
            <person name="Rutten L."/>
            <person name="Van Zeijl A."/>
            <person name="Liu W."/>
            <person name="Santuari L."/>
            <person name="Cao Q."/>
            <person name="Sharma T."/>
            <person name="Shen D."/>
            <person name="Roswanjaya Y."/>
            <person name="Wardhani T."/>
            <person name="Kalhor M.S."/>
            <person name="Jansen J."/>
            <person name="Van den Hoogen J."/>
            <person name="Gungor B."/>
            <person name="Hartog M."/>
            <person name="Hontelez J."/>
            <person name="Verver J."/>
            <person name="Yang W.-C."/>
            <person name="Schijlen E."/>
            <person name="Repin R."/>
            <person name="Schilthuizen M."/>
            <person name="Schranz E."/>
            <person name="Heidstra R."/>
            <person name="Miyata K."/>
            <person name="Fedorova E."/>
            <person name="Kohlen W."/>
            <person name="Bisseling T."/>
            <person name="Smit S."/>
            <person name="Geurts R."/>
        </authorList>
    </citation>
    <scope>NUCLEOTIDE SEQUENCE [LARGE SCALE GENOMIC DNA]</scope>
    <source>
        <strain evidence="9">cv. RG33-2</strain>
    </source>
</reference>
<gene>
    <name evidence="8" type="ORF">TorRG33x02_170110</name>
</gene>
<dbReference type="InterPro" id="IPR001611">
    <property type="entry name" value="Leu-rich_rpt"/>
</dbReference>
<proteinExistence type="predicted"/>
<keyword evidence="3" id="KW-0732">Signal</keyword>
<dbReference type="InterPro" id="IPR032675">
    <property type="entry name" value="LRR_dom_sf"/>
</dbReference>
<name>A0A2P5ENW5_TREOI</name>
<dbReference type="GO" id="GO:0016020">
    <property type="term" value="C:membrane"/>
    <property type="evidence" value="ECO:0007669"/>
    <property type="project" value="UniProtKB-SubCell"/>
</dbReference>
<feature type="non-terminal residue" evidence="8">
    <location>
        <position position="1"/>
    </location>
</feature>
<evidence type="ECO:0000313" key="8">
    <source>
        <dbReference type="EMBL" id="PON87234.1"/>
    </source>
</evidence>
<dbReference type="Proteomes" id="UP000237000">
    <property type="component" value="Unassembled WGS sequence"/>
</dbReference>
<dbReference type="SUPFAM" id="SSF52058">
    <property type="entry name" value="L domain-like"/>
    <property type="match status" value="1"/>
</dbReference>
<dbReference type="Gene3D" id="3.80.10.10">
    <property type="entry name" value="Ribonuclease Inhibitor"/>
    <property type="match status" value="1"/>
</dbReference>
<protein>
    <submittedName>
        <fullName evidence="8">LRR domain containing protein</fullName>
    </submittedName>
</protein>
<dbReference type="Pfam" id="PF00560">
    <property type="entry name" value="LRR_1"/>
    <property type="match status" value="1"/>
</dbReference>
<accession>A0A2P5ENW5</accession>
<dbReference type="EMBL" id="JXTC01000120">
    <property type="protein sequence ID" value="PON87234.1"/>
    <property type="molecule type" value="Genomic_DNA"/>
</dbReference>
<dbReference type="AlphaFoldDB" id="A0A2P5ENW5"/>
<sequence length="148" mass="16675">PTLKRTVQNLTHLRELDLNRVDLSSVLPVSFMNLSSSLSSLSLSSTKLQGQFPEKIFLLQNLQELHLEENHNLSGSFPKSNWSSPLVELDLSSTGFSIDLAYLTRNLRNLNSLFLDHCKFIGSYPLLVGNFTQIIDLDLSNNKFRGPL</sequence>
<evidence type="ECO:0000256" key="4">
    <source>
        <dbReference type="ARBA" id="ARBA00022989"/>
    </source>
</evidence>
<keyword evidence="7" id="KW-0325">Glycoprotein</keyword>
<evidence type="ECO:0000256" key="5">
    <source>
        <dbReference type="ARBA" id="ARBA00023136"/>
    </source>
</evidence>
<dbReference type="PANTHER" id="PTHR48061:SF46">
    <property type="entry name" value="LEUCINE-RICH REPEAT-CONTAINING N-TERMINAL PLANT-TYPE DOMAIN-CONTAINING PROTEIN"/>
    <property type="match status" value="1"/>
</dbReference>
<dbReference type="OrthoDB" id="1744379at2759"/>
<organism evidence="8 9">
    <name type="scientific">Trema orientale</name>
    <name type="common">Charcoal tree</name>
    <name type="synonym">Celtis orientalis</name>
    <dbReference type="NCBI Taxonomy" id="63057"/>
    <lineage>
        <taxon>Eukaryota</taxon>
        <taxon>Viridiplantae</taxon>
        <taxon>Streptophyta</taxon>
        <taxon>Embryophyta</taxon>
        <taxon>Tracheophyta</taxon>
        <taxon>Spermatophyta</taxon>
        <taxon>Magnoliopsida</taxon>
        <taxon>eudicotyledons</taxon>
        <taxon>Gunneridae</taxon>
        <taxon>Pentapetalae</taxon>
        <taxon>rosids</taxon>
        <taxon>fabids</taxon>
        <taxon>Rosales</taxon>
        <taxon>Cannabaceae</taxon>
        <taxon>Trema</taxon>
    </lineage>
</organism>
<dbReference type="InParanoid" id="A0A2P5ENW5"/>
<keyword evidence="5" id="KW-0472">Membrane</keyword>
<comment type="caution">
    <text evidence="8">The sequence shown here is derived from an EMBL/GenBank/DDBJ whole genome shotgun (WGS) entry which is preliminary data.</text>
</comment>
<keyword evidence="4" id="KW-1133">Transmembrane helix</keyword>
<dbReference type="InterPro" id="IPR046956">
    <property type="entry name" value="RLP23-like"/>
</dbReference>
<evidence type="ECO:0000256" key="3">
    <source>
        <dbReference type="ARBA" id="ARBA00022729"/>
    </source>
</evidence>
<evidence type="ECO:0000256" key="2">
    <source>
        <dbReference type="ARBA" id="ARBA00022692"/>
    </source>
</evidence>
<keyword evidence="6" id="KW-0675">Receptor</keyword>
<dbReference type="STRING" id="63057.A0A2P5ENW5"/>
<keyword evidence="9" id="KW-1185">Reference proteome</keyword>